<dbReference type="AlphaFoldDB" id="A0A7J7NRS7"/>
<dbReference type="Pfam" id="PF24657">
    <property type="entry name" value="DUF7646"/>
    <property type="match status" value="1"/>
</dbReference>
<proteinExistence type="predicted"/>
<evidence type="ECO:0000256" key="4">
    <source>
        <dbReference type="ARBA" id="ARBA00023163"/>
    </source>
</evidence>
<feature type="domain" description="GTF3C1 extended winged-helix" evidence="8">
    <location>
        <begin position="468"/>
        <end position="576"/>
    </location>
</feature>
<dbReference type="PANTHER" id="PTHR15180:SF1">
    <property type="entry name" value="GENERAL TRANSCRIPTION FACTOR 3C POLYPEPTIDE 1"/>
    <property type="match status" value="1"/>
</dbReference>
<keyword evidence="2" id="KW-0597">Phosphoprotein</keyword>
<comment type="subcellular location">
    <subcellularLocation>
        <location evidence="1">Nucleus</location>
    </subcellularLocation>
</comment>
<dbReference type="PANTHER" id="PTHR15180">
    <property type="entry name" value="GENERAL TRANSCRIPTION FACTOR 3C POLYPEPTIDE 1"/>
    <property type="match status" value="1"/>
</dbReference>
<feature type="non-terminal residue" evidence="12">
    <location>
        <position position="1"/>
    </location>
</feature>
<evidence type="ECO:0000256" key="2">
    <source>
        <dbReference type="ARBA" id="ARBA00022553"/>
    </source>
</evidence>
<evidence type="ECO:0000259" key="10">
    <source>
        <dbReference type="Pfam" id="PF24657"/>
    </source>
</evidence>
<dbReference type="GO" id="GO:0003677">
    <property type="term" value="F:DNA binding"/>
    <property type="evidence" value="ECO:0007669"/>
    <property type="project" value="UniProtKB-KW"/>
</dbReference>
<protein>
    <recommendedName>
        <fullName evidence="14">B-block binding subunit of TFIIIC domain-containing protein</fullName>
    </recommendedName>
</protein>
<feature type="region of interest" description="Disordered" evidence="6">
    <location>
        <begin position="1057"/>
        <end position="1078"/>
    </location>
</feature>
<comment type="caution">
    <text evidence="12">The sequence shown here is derived from an EMBL/GenBank/DDBJ whole genome shotgun (WGS) entry which is preliminary data.</text>
</comment>
<name>A0A7J7NRS7_9MAGN</name>
<dbReference type="Proteomes" id="UP000541444">
    <property type="component" value="Unassembled WGS sequence"/>
</dbReference>
<reference evidence="12 13" key="1">
    <citation type="journal article" date="2020" name="IScience">
        <title>Genome Sequencing of the Endangered Kingdonia uniflora (Circaeasteraceae, Ranunculales) Reveals Potential Mechanisms of Evolutionary Specialization.</title>
        <authorList>
            <person name="Sun Y."/>
            <person name="Deng T."/>
            <person name="Zhang A."/>
            <person name="Moore M.J."/>
            <person name="Landis J.B."/>
            <person name="Lin N."/>
            <person name="Zhang H."/>
            <person name="Zhang X."/>
            <person name="Huang J."/>
            <person name="Zhang X."/>
            <person name="Sun H."/>
            <person name="Wang H."/>
        </authorList>
    </citation>
    <scope>NUCLEOTIDE SEQUENCE [LARGE SCALE GENOMIC DNA]</scope>
    <source>
        <strain evidence="12">TB1705</strain>
        <tissue evidence="12">Leaf</tissue>
    </source>
</reference>
<dbReference type="EMBL" id="JACGCM010000622">
    <property type="protein sequence ID" value="KAF6169917.1"/>
    <property type="molecule type" value="Genomic_DNA"/>
</dbReference>
<keyword evidence="4" id="KW-0804">Transcription</keyword>
<dbReference type="InterPro" id="IPR056064">
    <property type="entry name" value="DUF7647"/>
</dbReference>
<dbReference type="Pfam" id="PF24538">
    <property type="entry name" value="DUF7599"/>
    <property type="match status" value="1"/>
</dbReference>
<dbReference type="Pfam" id="PF24658">
    <property type="entry name" value="DUF7647"/>
    <property type="match status" value="1"/>
</dbReference>
<feature type="domain" description="DUF7646" evidence="10">
    <location>
        <begin position="256"/>
        <end position="336"/>
    </location>
</feature>
<dbReference type="GO" id="GO:0000127">
    <property type="term" value="C:transcription factor TFIIIC complex"/>
    <property type="evidence" value="ECO:0007669"/>
    <property type="project" value="InterPro"/>
</dbReference>
<dbReference type="GO" id="GO:0005634">
    <property type="term" value="C:nucleus"/>
    <property type="evidence" value="ECO:0007669"/>
    <property type="project" value="UniProtKB-SubCell"/>
</dbReference>
<evidence type="ECO:0008006" key="14">
    <source>
        <dbReference type="Google" id="ProtNLM"/>
    </source>
</evidence>
<feature type="region of interest" description="Disordered" evidence="6">
    <location>
        <begin position="567"/>
        <end position="596"/>
    </location>
</feature>
<organism evidence="12 13">
    <name type="scientific">Kingdonia uniflora</name>
    <dbReference type="NCBI Taxonomy" id="39325"/>
    <lineage>
        <taxon>Eukaryota</taxon>
        <taxon>Viridiplantae</taxon>
        <taxon>Streptophyta</taxon>
        <taxon>Embryophyta</taxon>
        <taxon>Tracheophyta</taxon>
        <taxon>Spermatophyta</taxon>
        <taxon>Magnoliopsida</taxon>
        <taxon>Ranunculales</taxon>
        <taxon>Circaeasteraceae</taxon>
        <taxon>Kingdonia</taxon>
    </lineage>
</organism>
<dbReference type="Pfam" id="PF04182">
    <property type="entry name" value="B-block_TFIIIC"/>
    <property type="match status" value="1"/>
</dbReference>
<evidence type="ECO:0000256" key="5">
    <source>
        <dbReference type="ARBA" id="ARBA00023242"/>
    </source>
</evidence>
<accession>A0A7J7NRS7</accession>
<sequence length="1156" mass="130706">MEIRLVAEDHLRDSFVGLYDVDADGVVPQRDVLDVIGVSRTNGVTQSELAEKFNRKGNCIFNPIKVLECRGLIRRQSTIVRTRKETRVGVKNAPVVCTNLIHLYRYGKSLSSGQRVEITKSGTIENLANVVEDTLTDNSLGGGGVKDDVLVKDYLPALKSVCDELEDAEGNVKSVKAIKEKLGYKLREGHSKWRTILEKLKGVGIVEELEVEINKKAIPHLRLLQKFDPKNFLPKYLGCGYNDLDADQPVQFRDGGQMREQLLELPIEYQIYDMIDAAGSSGIPVVEVCKHLGINNKRNESWLKSMFEKYKMSLLDDIHNKTKIKRVWTSRNFNNSSTLLSNSKDILDRDEPSWPGERDLDLHTVSDSTLLHVDSSTSQDVEKLESERAGVELQKSFPEDGKRSETLIHGGNANILVNENRDTARDVKHCFLYIATKTDNSPKETPPPASAEPSTPQSVIEFSYVHLNIASAQRKQRILQLLKEENFILTIELNRRLGNLEKKKGTKMDRKTLTRTLNILQREGHRKCIKVSVPAAINCSTTRTVSVVLHKSIQGLPAKYLDLIHKKPRSSDAQSRGQGLVRSKNEKSDPVFNNNKRNLRSRTSHIKRAKLLPKFLGDYLGSSLNWVDALSSRKHGLDLNNPHTSCKMFALDAVIKAMPIELFLQVVRPKKKCENFKCGLCLSDLPDEEYNSLLDTRASGRLSRIVDILLQLKLIRLATNGDVAVTHFAVLTHALELKPYIEKPLSLGESSLDHCPRRYKFILSNREEVDKYWNTLENYYATVNAMATGSAFLGSTSQKAPGVSDYKGKIASRKRKKSVKSRAVKRVRPEATTIEVGRQMFTECHIEKRNCSGITGGHATCLRACDEENLGETAEEYRASDKDKKKSLCVISRLKSIRQSKFRWTDTLDRQLVIQYVRHRAYLGPRFNRTSWVSLPDLPAPPSMCRRRMTSLRRISSVRRAVTRLCNLLGERYSRHLLEFTEEKHLNHDGFGGIVQESSTVEGMDNTFSNILRKIIDCEEQHWDDFNDKNVILSLDEVFRCKLIAKLESLRAATATEKESQEVPQFTPLPGDNTQSFAGKRRCRSSFCSLSRKIFKHLDGDISVSREAHETLAVANDVELLKLVYLSSSIPTEVPNLAVETLRHYSRSLGAYIPTE</sequence>
<dbReference type="InterPro" id="IPR035625">
    <property type="entry name" value="Tfc3-like_eWH"/>
</dbReference>
<dbReference type="InterPro" id="IPR044210">
    <property type="entry name" value="Tfc3-like"/>
</dbReference>
<evidence type="ECO:0000259" key="11">
    <source>
        <dbReference type="Pfam" id="PF24658"/>
    </source>
</evidence>
<gene>
    <name evidence="12" type="ORF">GIB67_034309</name>
</gene>
<feature type="domain" description="DUF7599" evidence="9">
    <location>
        <begin position="152"/>
        <end position="235"/>
    </location>
</feature>
<dbReference type="CDD" id="cd16169">
    <property type="entry name" value="Tau138_eWH"/>
    <property type="match status" value="1"/>
</dbReference>
<dbReference type="InterPro" id="IPR007309">
    <property type="entry name" value="TFIIIC_Bblock-bd"/>
</dbReference>
<dbReference type="OrthoDB" id="68020at2759"/>
<evidence type="ECO:0000259" key="8">
    <source>
        <dbReference type="Pfam" id="PF24101"/>
    </source>
</evidence>
<evidence type="ECO:0000256" key="1">
    <source>
        <dbReference type="ARBA" id="ARBA00004123"/>
    </source>
</evidence>
<dbReference type="Pfam" id="PF24101">
    <property type="entry name" value="WHD_GTF3C1"/>
    <property type="match status" value="1"/>
</dbReference>
<keyword evidence="13" id="KW-1185">Reference proteome</keyword>
<evidence type="ECO:0000259" key="9">
    <source>
        <dbReference type="Pfam" id="PF24538"/>
    </source>
</evidence>
<dbReference type="InterPro" id="IPR056063">
    <property type="entry name" value="DUF7646"/>
</dbReference>
<keyword evidence="3" id="KW-0238">DNA-binding</keyword>
<feature type="domain" description="DUF7647" evidence="11">
    <location>
        <begin position="641"/>
        <end position="798"/>
    </location>
</feature>
<evidence type="ECO:0000259" key="7">
    <source>
        <dbReference type="Pfam" id="PF04182"/>
    </source>
</evidence>
<evidence type="ECO:0000256" key="3">
    <source>
        <dbReference type="ARBA" id="ARBA00023125"/>
    </source>
</evidence>
<dbReference type="InterPro" id="IPR056020">
    <property type="entry name" value="DUF7599"/>
</dbReference>
<dbReference type="InterPro" id="IPR056467">
    <property type="entry name" value="eWH_GTF3C1"/>
</dbReference>
<evidence type="ECO:0000313" key="12">
    <source>
        <dbReference type="EMBL" id="KAF6169917.1"/>
    </source>
</evidence>
<dbReference type="GO" id="GO:0042791">
    <property type="term" value="P:5S class rRNA transcription by RNA polymerase III"/>
    <property type="evidence" value="ECO:0007669"/>
    <property type="project" value="TreeGrafter"/>
</dbReference>
<keyword evidence="5" id="KW-0539">Nucleus</keyword>
<evidence type="ECO:0000256" key="6">
    <source>
        <dbReference type="SAM" id="MobiDB-lite"/>
    </source>
</evidence>
<dbReference type="GO" id="GO:0006384">
    <property type="term" value="P:transcription initiation at RNA polymerase III promoter"/>
    <property type="evidence" value="ECO:0007669"/>
    <property type="project" value="InterPro"/>
</dbReference>
<feature type="domain" description="B-block binding subunit of TFIIIC" evidence="7">
    <location>
        <begin position="29"/>
        <end position="106"/>
    </location>
</feature>
<evidence type="ECO:0000313" key="13">
    <source>
        <dbReference type="Proteomes" id="UP000541444"/>
    </source>
</evidence>